<organism evidence="6 7">
    <name type="scientific">Chitinophaga caeni</name>
    <dbReference type="NCBI Taxonomy" id="2029983"/>
    <lineage>
        <taxon>Bacteria</taxon>
        <taxon>Pseudomonadati</taxon>
        <taxon>Bacteroidota</taxon>
        <taxon>Chitinophagia</taxon>
        <taxon>Chitinophagales</taxon>
        <taxon>Chitinophagaceae</taxon>
        <taxon>Chitinophaga</taxon>
    </lineage>
</organism>
<evidence type="ECO:0000259" key="5">
    <source>
        <dbReference type="PROSITE" id="PS50937"/>
    </source>
</evidence>
<dbReference type="GO" id="GO:0003700">
    <property type="term" value="F:DNA-binding transcription factor activity"/>
    <property type="evidence" value="ECO:0007669"/>
    <property type="project" value="InterPro"/>
</dbReference>
<dbReference type="InterPro" id="IPR009061">
    <property type="entry name" value="DNA-bd_dom_put_sf"/>
</dbReference>
<dbReference type="CDD" id="cd01106">
    <property type="entry name" value="HTH_TipAL-Mta"/>
    <property type="match status" value="1"/>
</dbReference>
<feature type="domain" description="HTH merR-type" evidence="5">
    <location>
        <begin position="3"/>
        <end position="72"/>
    </location>
</feature>
<dbReference type="InterPro" id="IPR000551">
    <property type="entry name" value="MerR-type_HTH_dom"/>
</dbReference>
<dbReference type="InterPro" id="IPR047057">
    <property type="entry name" value="MerR_fam"/>
</dbReference>
<keyword evidence="1" id="KW-0805">Transcription regulation</keyword>
<dbReference type="Pfam" id="PF07739">
    <property type="entry name" value="TipAS"/>
    <property type="match status" value="1"/>
</dbReference>
<accession>A0A291R0J3</accession>
<evidence type="ECO:0000313" key="7">
    <source>
        <dbReference type="Proteomes" id="UP000220133"/>
    </source>
</evidence>
<dbReference type="EMBL" id="CP023777">
    <property type="protein sequence ID" value="ATL49662.1"/>
    <property type="molecule type" value="Genomic_DNA"/>
</dbReference>
<keyword evidence="4" id="KW-0804">Transcription</keyword>
<dbReference type="Gene3D" id="1.10.490.50">
    <property type="entry name" value="Antibiotic binding domain of TipA-like multidrug resistance regulators"/>
    <property type="match status" value="1"/>
</dbReference>
<keyword evidence="3" id="KW-0010">Activator</keyword>
<dbReference type="SUPFAM" id="SSF46955">
    <property type="entry name" value="Putative DNA-binding domain"/>
    <property type="match status" value="1"/>
</dbReference>
<dbReference type="PROSITE" id="PS50937">
    <property type="entry name" value="HTH_MERR_2"/>
    <property type="match status" value="1"/>
</dbReference>
<dbReference type="InterPro" id="IPR036244">
    <property type="entry name" value="TipA-like_antibiotic-bd"/>
</dbReference>
<keyword evidence="2" id="KW-0238">DNA-binding</keyword>
<dbReference type="OrthoDB" id="1894615at2"/>
<dbReference type="GO" id="GO:0003677">
    <property type="term" value="F:DNA binding"/>
    <property type="evidence" value="ECO:0007669"/>
    <property type="project" value="UniProtKB-KW"/>
</dbReference>
<dbReference type="RefSeq" id="WP_098196029.1">
    <property type="nucleotide sequence ID" value="NZ_CP023777.1"/>
</dbReference>
<evidence type="ECO:0000256" key="2">
    <source>
        <dbReference type="ARBA" id="ARBA00023125"/>
    </source>
</evidence>
<dbReference type="KEGG" id="cbae:COR50_22180"/>
<evidence type="ECO:0000313" key="6">
    <source>
        <dbReference type="EMBL" id="ATL49662.1"/>
    </source>
</evidence>
<evidence type="ECO:0000256" key="1">
    <source>
        <dbReference type="ARBA" id="ARBA00023015"/>
    </source>
</evidence>
<sequence>MDNYSVKKLSRLAGVSVRTLHLYDKMGLLKPSKRTDAGYRLYGERELLRLQQILFYRELDFPLKDICTILDDPDFDLSQALENHRRALIAKKERIDTLIGTIDKTLLTLKNETMLNVEDLYQGIPQDKMKAWREEAMAKWGKDTVLEAEQNLRALSKTEMDDMKAELGSINEQLTAWMDKEPGSAEVQQCIARRYDIIIKLTGGKVAMDKLQYFRKLGELYVADNRYTTVNGMPSMELALFIKEATDYYVEHLSNQK</sequence>
<dbReference type="Pfam" id="PF13411">
    <property type="entry name" value="MerR_1"/>
    <property type="match status" value="1"/>
</dbReference>
<evidence type="ECO:0000256" key="4">
    <source>
        <dbReference type="ARBA" id="ARBA00023163"/>
    </source>
</evidence>
<name>A0A291R0J3_9BACT</name>
<reference evidence="6 7" key="1">
    <citation type="submission" date="2017-10" db="EMBL/GenBank/DDBJ databases">
        <title>Paenichitinophaga pekingensis gen. nov., sp. nov., isolated from activated sludge.</title>
        <authorList>
            <person name="Jin D."/>
            <person name="Kong X."/>
            <person name="Deng Y."/>
            <person name="Bai Z."/>
        </authorList>
    </citation>
    <scope>NUCLEOTIDE SEQUENCE [LARGE SCALE GENOMIC DNA]</scope>
    <source>
        <strain evidence="6 7">13</strain>
    </source>
</reference>
<dbReference type="PRINTS" id="PR00040">
    <property type="entry name" value="HTHMERR"/>
</dbReference>
<protein>
    <submittedName>
        <fullName evidence="6">MerR family transcriptional regulator</fullName>
    </submittedName>
</protein>
<dbReference type="SUPFAM" id="SSF89082">
    <property type="entry name" value="Antibiotic binding domain of TipA-like multidrug resistance regulators"/>
    <property type="match status" value="1"/>
</dbReference>
<gene>
    <name evidence="6" type="ORF">COR50_22180</name>
</gene>
<dbReference type="PANTHER" id="PTHR30204">
    <property type="entry name" value="REDOX-CYCLING DRUG-SENSING TRANSCRIPTIONAL ACTIVATOR SOXR"/>
    <property type="match status" value="1"/>
</dbReference>
<dbReference type="Proteomes" id="UP000220133">
    <property type="component" value="Chromosome"/>
</dbReference>
<keyword evidence="7" id="KW-1185">Reference proteome</keyword>
<dbReference type="PANTHER" id="PTHR30204:SF90">
    <property type="entry name" value="HTH-TYPE TRANSCRIPTIONAL ACTIVATOR MTA"/>
    <property type="match status" value="1"/>
</dbReference>
<dbReference type="Gene3D" id="1.10.1660.10">
    <property type="match status" value="1"/>
</dbReference>
<dbReference type="InterPro" id="IPR012925">
    <property type="entry name" value="TipAS_dom"/>
</dbReference>
<dbReference type="SMART" id="SM00422">
    <property type="entry name" value="HTH_MERR"/>
    <property type="match status" value="1"/>
</dbReference>
<dbReference type="AlphaFoldDB" id="A0A291R0J3"/>
<proteinExistence type="predicted"/>
<evidence type="ECO:0000256" key="3">
    <source>
        <dbReference type="ARBA" id="ARBA00023159"/>
    </source>
</evidence>